<sequence length="44" mass="5011">MACPVMALITFVVGAYFFDLDVNNRKTLAVIVDKEKSECYTCYQ</sequence>
<evidence type="ECO:0000313" key="1">
    <source>
        <dbReference type="EMBL" id="DAE15326.1"/>
    </source>
</evidence>
<reference evidence="1" key="1">
    <citation type="journal article" date="2021" name="Proc. Natl. Acad. Sci. U.S.A.">
        <title>A Catalog of Tens of Thousands of Viruses from Human Metagenomes Reveals Hidden Associations with Chronic Diseases.</title>
        <authorList>
            <person name="Tisza M.J."/>
            <person name="Buck C.B."/>
        </authorList>
    </citation>
    <scope>NUCLEOTIDE SEQUENCE</scope>
    <source>
        <strain evidence="1">CtUGR26</strain>
    </source>
</reference>
<proteinExistence type="predicted"/>
<protein>
    <submittedName>
        <fullName evidence="1">Uncharacterized protein</fullName>
    </submittedName>
</protein>
<accession>A0A8S5Q7I5</accession>
<organism evidence="1">
    <name type="scientific">Siphoviridae sp. ctUGR26</name>
    <dbReference type="NCBI Taxonomy" id="2825527"/>
    <lineage>
        <taxon>Viruses</taxon>
        <taxon>Duplodnaviria</taxon>
        <taxon>Heunggongvirae</taxon>
        <taxon>Uroviricota</taxon>
        <taxon>Caudoviricetes</taxon>
    </lineage>
</organism>
<dbReference type="EMBL" id="BK015602">
    <property type="protein sequence ID" value="DAE15326.1"/>
    <property type="molecule type" value="Genomic_DNA"/>
</dbReference>
<name>A0A8S5Q7I5_9CAUD</name>